<reference evidence="2 3" key="1">
    <citation type="submission" date="2018-09" db="EMBL/GenBank/DDBJ databases">
        <title>Phylogenetic diversity of Pectobacterium and Dickeya strains causing blackleg disease of potato in Morocco.</title>
        <authorList>
            <person name="Oulghazi S."/>
            <person name="Moumni M."/>
            <person name="Faure D."/>
        </authorList>
    </citation>
    <scope>NUCLEOTIDE SEQUENCE [LARGE SCALE GENOMIC DNA]</scope>
    <source>
        <strain evidence="2 3">S1.15.11.2D</strain>
    </source>
</reference>
<evidence type="ECO:0000256" key="1">
    <source>
        <dbReference type="SAM" id="MobiDB-lite"/>
    </source>
</evidence>
<evidence type="ECO:0000313" key="3">
    <source>
        <dbReference type="Proteomes" id="UP000283655"/>
    </source>
</evidence>
<name>A0A419ANH6_PECCA</name>
<accession>A0A419ANH6</accession>
<organism evidence="2 3">
    <name type="scientific">Pectobacterium carotovorum</name>
    <name type="common">Erwinia carotovora</name>
    <dbReference type="NCBI Taxonomy" id="554"/>
    <lineage>
        <taxon>Bacteria</taxon>
        <taxon>Pseudomonadati</taxon>
        <taxon>Pseudomonadota</taxon>
        <taxon>Gammaproteobacteria</taxon>
        <taxon>Enterobacterales</taxon>
        <taxon>Pectobacteriaceae</taxon>
        <taxon>Pectobacterium</taxon>
    </lineage>
</organism>
<feature type="region of interest" description="Disordered" evidence="1">
    <location>
        <begin position="229"/>
        <end position="250"/>
    </location>
</feature>
<dbReference type="EMBL" id="QZDH01000084">
    <property type="protein sequence ID" value="RJL45397.1"/>
    <property type="molecule type" value="Genomic_DNA"/>
</dbReference>
<dbReference type="Proteomes" id="UP000283655">
    <property type="component" value="Unassembled WGS sequence"/>
</dbReference>
<dbReference type="AlphaFoldDB" id="A0A419ANH6"/>
<protein>
    <submittedName>
        <fullName evidence="2">Uncharacterized protein</fullName>
    </submittedName>
</protein>
<proteinExistence type="predicted"/>
<comment type="caution">
    <text evidence="2">The sequence shown here is derived from an EMBL/GenBank/DDBJ whole genome shotgun (WGS) entry which is preliminary data.</text>
</comment>
<gene>
    <name evidence="2" type="ORF">D5071_21585</name>
</gene>
<feature type="compositionally biased region" description="Basic residues" evidence="1">
    <location>
        <begin position="232"/>
        <end position="242"/>
    </location>
</feature>
<evidence type="ECO:0000313" key="2">
    <source>
        <dbReference type="EMBL" id="RJL45397.1"/>
    </source>
</evidence>
<sequence>MPTRFIFAMLTALNRPFSHDAERDGVRRLKACASRAFNRGVRRVNALSQKGHICVARTHRRAFPPRETEQAGGSRINFAAPASKKTRPRVGLFGGLQPRTPSWLSLRPQAGSEARLPTLKAFSHFFADRNGQKKKWAKNGVSKGVVARSARRCAAVDVGGFDVASSRDITPMRQAIRASSPHELAHAVLCREMYFPAHGCEAATPFASRYQRIAWTHAIHGNMSRFHEAIKTKKKSSQRQRRINVDFRLP</sequence>